<dbReference type="Pfam" id="PF00589">
    <property type="entry name" value="Phage_integrase"/>
    <property type="match status" value="1"/>
</dbReference>
<evidence type="ECO:0000313" key="13">
    <source>
        <dbReference type="Proteomes" id="UP000075476"/>
    </source>
</evidence>
<dbReference type="InterPro" id="IPR050090">
    <property type="entry name" value="Tyrosine_recombinase_XerCD"/>
</dbReference>
<dbReference type="PANTHER" id="PTHR30349">
    <property type="entry name" value="PHAGE INTEGRASE-RELATED"/>
    <property type="match status" value="1"/>
</dbReference>
<keyword evidence="3" id="KW-0132">Cell division</keyword>
<accession>A0A9X0MJW1</accession>
<evidence type="ECO:0000313" key="12">
    <source>
        <dbReference type="EMBL" id="KXY51157.1"/>
    </source>
</evidence>
<dbReference type="Gene3D" id="1.10.443.10">
    <property type="entry name" value="Intergrase catalytic core"/>
    <property type="match status" value="1"/>
</dbReference>
<keyword evidence="5" id="KW-0229">DNA integration</keyword>
<dbReference type="GO" id="GO:0051301">
    <property type="term" value="P:cell division"/>
    <property type="evidence" value="ECO:0007669"/>
    <property type="project" value="UniProtKB-KW"/>
</dbReference>
<dbReference type="GO" id="GO:0007059">
    <property type="term" value="P:chromosome segregation"/>
    <property type="evidence" value="ECO:0007669"/>
    <property type="project" value="UniProtKB-KW"/>
</dbReference>
<keyword evidence="4" id="KW-0159">Chromosome partition</keyword>
<evidence type="ECO:0008006" key="14">
    <source>
        <dbReference type="Google" id="ProtNLM"/>
    </source>
</evidence>
<keyword evidence="6 9" id="KW-0238">DNA-binding</keyword>
<comment type="subcellular location">
    <subcellularLocation>
        <location evidence="1">Cytoplasm</location>
    </subcellularLocation>
</comment>
<gene>
    <name evidence="12" type="ORF">AT268_32165</name>
</gene>
<evidence type="ECO:0000259" key="11">
    <source>
        <dbReference type="PROSITE" id="PS51900"/>
    </source>
</evidence>
<comment type="caution">
    <text evidence="12">The sequence shown here is derived from an EMBL/GenBank/DDBJ whole genome shotgun (WGS) entry which is preliminary data.</text>
</comment>
<protein>
    <recommendedName>
        <fullName evidence="14">Integrase</fullName>
    </recommendedName>
</protein>
<dbReference type="RefSeq" id="WP_061662495.1">
    <property type="nucleotide sequence ID" value="NZ_LOMO01000001.1"/>
</dbReference>
<dbReference type="PROSITE" id="PS51898">
    <property type="entry name" value="TYR_RECOMBINASE"/>
    <property type="match status" value="1"/>
</dbReference>
<organism evidence="12 13">
    <name type="scientific">Bacillus cereus</name>
    <dbReference type="NCBI Taxonomy" id="1396"/>
    <lineage>
        <taxon>Bacteria</taxon>
        <taxon>Bacillati</taxon>
        <taxon>Bacillota</taxon>
        <taxon>Bacilli</taxon>
        <taxon>Bacillales</taxon>
        <taxon>Bacillaceae</taxon>
        <taxon>Bacillus</taxon>
        <taxon>Bacillus cereus group</taxon>
    </lineage>
</organism>
<evidence type="ECO:0000256" key="3">
    <source>
        <dbReference type="ARBA" id="ARBA00022618"/>
    </source>
</evidence>
<evidence type="ECO:0000256" key="6">
    <source>
        <dbReference type="ARBA" id="ARBA00023125"/>
    </source>
</evidence>
<dbReference type="Proteomes" id="UP000075476">
    <property type="component" value="Unassembled WGS sequence"/>
</dbReference>
<dbReference type="GO" id="GO:0006310">
    <property type="term" value="P:DNA recombination"/>
    <property type="evidence" value="ECO:0007669"/>
    <property type="project" value="UniProtKB-KW"/>
</dbReference>
<keyword evidence="7" id="KW-0233">DNA recombination</keyword>
<evidence type="ECO:0000256" key="8">
    <source>
        <dbReference type="ARBA" id="ARBA00023306"/>
    </source>
</evidence>
<evidence type="ECO:0000256" key="1">
    <source>
        <dbReference type="ARBA" id="ARBA00004496"/>
    </source>
</evidence>
<proteinExistence type="predicted"/>
<dbReference type="EMBL" id="LOMO01000001">
    <property type="protein sequence ID" value="KXY51157.1"/>
    <property type="molecule type" value="Genomic_DNA"/>
</dbReference>
<dbReference type="GO" id="GO:0005737">
    <property type="term" value="C:cytoplasm"/>
    <property type="evidence" value="ECO:0007669"/>
    <property type="project" value="UniProtKB-SubCell"/>
</dbReference>
<evidence type="ECO:0000259" key="10">
    <source>
        <dbReference type="PROSITE" id="PS51898"/>
    </source>
</evidence>
<evidence type="ECO:0000256" key="4">
    <source>
        <dbReference type="ARBA" id="ARBA00022829"/>
    </source>
</evidence>
<dbReference type="SUPFAM" id="SSF56349">
    <property type="entry name" value="DNA breaking-rejoining enzymes"/>
    <property type="match status" value="1"/>
</dbReference>
<dbReference type="PROSITE" id="PS51900">
    <property type="entry name" value="CB"/>
    <property type="match status" value="1"/>
</dbReference>
<name>A0A9X0MJW1_BACCE</name>
<dbReference type="InterPro" id="IPR044068">
    <property type="entry name" value="CB"/>
</dbReference>
<dbReference type="Gene3D" id="1.10.150.130">
    <property type="match status" value="1"/>
</dbReference>
<keyword evidence="8" id="KW-0131">Cell cycle</keyword>
<dbReference type="PANTHER" id="PTHR30349:SF77">
    <property type="entry name" value="TYROSINE RECOMBINASE XERC"/>
    <property type="match status" value="1"/>
</dbReference>
<dbReference type="GO" id="GO:0015074">
    <property type="term" value="P:DNA integration"/>
    <property type="evidence" value="ECO:0007669"/>
    <property type="project" value="UniProtKB-KW"/>
</dbReference>
<dbReference type="InterPro" id="IPR011010">
    <property type="entry name" value="DNA_brk_join_enz"/>
</dbReference>
<dbReference type="InterPro" id="IPR010998">
    <property type="entry name" value="Integrase_recombinase_N"/>
</dbReference>
<dbReference type="InterPro" id="IPR002104">
    <property type="entry name" value="Integrase_catalytic"/>
</dbReference>
<dbReference type="GO" id="GO:0003677">
    <property type="term" value="F:DNA binding"/>
    <property type="evidence" value="ECO:0007669"/>
    <property type="project" value="UniProtKB-UniRule"/>
</dbReference>
<reference evidence="12 13" key="1">
    <citation type="submission" date="2015-12" db="EMBL/GenBank/DDBJ databases">
        <title>Bacillus cereus Group isolate.</title>
        <authorList>
            <person name="Kovac J."/>
        </authorList>
    </citation>
    <scope>NUCLEOTIDE SEQUENCE [LARGE SCALE GENOMIC DNA]</scope>
    <source>
        <strain evidence="12 13">FSL K6-0073</strain>
    </source>
</reference>
<evidence type="ECO:0000256" key="2">
    <source>
        <dbReference type="ARBA" id="ARBA00022490"/>
    </source>
</evidence>
<evidence type="ECO:0000256" key="9">
    <source>
        <dbReference type="PROSITE-ProRule" id="PRU01248"/>
    </source>
</evidence>
<keyword evidence="2" id="KW-0963">Cytoplasm</keyword>
<sequence length="388" mass="45472">MKKDIEIKRQEKLRKKLLSLPDCAVDFIYSLETSKELNTRIEYAKDLNLFFDFLLLDNKVSASHTRDITTVDLDSLRDRDIIDFMDYLTHYSKTFFTSKGKETTQEFTNTSSGKSRKLATLHKFFGYLFKQKRLSKDVTAGIEMKVPTKAKIKNRLSPQDIERFFQTILEDVQIENTRKESFHKKVKFRDYIMVLTMAYTGIRVSELVQLDIDDIYIEKQMLVVIRKGGDEQAIPMPGRILDDLTAYLVERKKLTDVKKEDAKALFVSLHKKRMNERTVRLMLEKYRVRSGLDIKITPHVFRRTFGTNHYNTYQDMYLTAQVLGHGSAETTRRFYADPSQERVSESMKQFDYEYEKKEKTSGSIQLSKLEQLANKLGMDVNDLMAELK</sequence>
<evidence type="ECO:0000256" key="5">
    <source>
        <dbReference type="ARBA" id="ARBA00022908"/>
    </source>
</evidence>
<evidence type="ECO:0000256" key="7">
    <source>
        <dbReference type="ARBA" id="ARBA00023172"/>
    </source>
</evidence>
<feature type="domain" description="Core-binding (CB)" evidence="11">
    <location>
        <begin position="18"/>
        <end position="129"/>
    </location>
</feature>
<dbReference type="InterPro" id="IPR013762">
    <property type="entry name" value="Integrase-like_cat_sf"/>
</dbReference>
<dbReference type="AlphaFoldDB" id="A0A9X0MJW1"/>
<feature type="domain" description="Tyr recombinase" evidence="10">
    <location>
        <begin position="151"/>
        <end position="348"/>
    </location>
</feature>